<dbReference type="RefSeq" id="WP_073132171.1">
    <property type="nucleotide sequence ID" value="NZ_FQWQ01000001.1"/>
</dbReference>
<dbReference type="STRING" id="947013.SAMN04488109_1362"/>
<sequence length="220" mass="24339">MDRRKYLKTLAVGSVGAGVLLEACNTDKKPEATAAPAATELKYDRNAAEVIREAKLQAETFFDAHEMKTITVLADIIIPKDATSGSASEAGVPDFIAFIVKDMPRYQTPLRGGLKWLDLQCMNRFNADFASCTPAQQIELVDLIAYPEKAKPEHQQGVAFFNTMRDLTATGFFTSKMGITDLGYVGNQPNQWNGVPQDVLDQYGMKYDERTLEISVKFDA</sequence>
<dbReference type="InterPro" id="IPR027056">
    <property type="entry name" value="Gluconate_2DH_su3"/>
</dbReference>
<dbReference type="OrthoDB" id="129242at2"/>
<name>A0A1M5LRZ4_9BACT</name>
<gene>
    <name evidence="1" type="ORF">SAMN04488109_1362</name>
</gene>
<dbReference type="Pfam" id="PF13618">
    <property type="entry name" value="Gluconate_2-dh3"/>
    <property type="match status" value="1"/>
</dbReference>
<protein>
    <submittedName>
        <fullName evidence="1">Gluconate 2-dehydrogenase subunit 3</fullName>
    </submittedName>
</protein>
<keyword evidence="2" id="KW-1185">Reference proteome</keyword>
<evidence type="ECO:0000313" key="2">
    <source>
        <dbReference type="Proteomes" id="UP000184212"/>
    </source>
</evidence>
<reference evidence="1 2" key="1">
    <citation type="submission" date="2016-11" db="EMBL/GenBank/DDBJ databases">
        <authorList>
            <person name="Jaros S."/>
            <person name="Januszkiewicz K."/>
            <person name="Wedrychowicz H."/>
        </authorList>
    </citation>
    <scope>NUCLEOTIDE SEQUENCE [LARGE SCALE GENOMIC DNA]</scope>
    <source>
        <strain evidence="1 2">DSM 24574</strain>
    </source>
</reference>
<accession>A0A1M5LRZ4</accession>
<dbReference type="AlphaFoldDB" id="A0A1M5LRZ4"/>
<organism evidence="1 2">
    <name type="scientific">Chryseolinea serpens</name>
    <dbReference type="NCBI Taxonomy" id="947013"/>
    <lineage>
        <taxon>Bacteria</taxon>
        <taxon>Pseudomonadati</taxon>
        <taxon>Bacteroidota</taxon>
        <taxon>Cytophagia</taxon>
        <taxon>Cytophagales</taxon>
        <taxon>Fulvivirgaceae</taxon>
        <taxon>Chryseolinea</taxon>
    </lineage>
</organism>
<proteinExistence type="predicted"/>
<dbReference type="EMBL" id="FQWQ01000001">
    <property type="protein sequence ID" value="SHG67746.1"/>
    <property type="molecule type" value="Genomic_DNA"/>
</dbReference>
<evidence type="ECO:0000313" key="1">
    <source>
        <dbReference type="EMBL" id="SHG67746.1"/>
    </source>
</evidence>
<dbReference type="Proteomes" id="UP000184212">
    <property type="component" value="Unassembled WGS sequence"/>
</dbReference>